<evidence type="ECO:0000313" key="2">
    <source>
        <dbReference type="Proteomes" id="UP001500928"/>
    </source>
</evidence>
<comment type="caution">
    <text evidence="1">The sequence shown here is derived from an EMBL/GenBank/DDBJ whole genome shotgun (WGS) entry which is preliminary data.</text>
</comment>
<proteinExistence type="predicted"/>
<gene>
    <name evidence="1" type="ORF">GCM10023200_52750</name>
</gene>
<sequence>MTELRRARESFGWSQTKAMSELRRHAGARGIRLPEPASLKRYFSRWENGVVEPGEMYRDLFCAAYRRTAVELGFTPLRHAPAVQAEQLLTSFALSEAAGPGSGAEYALRLDAVRVLDRQLGAPAALDQLRALSTSVEALLKHAVLPTARRPMAGVLADAASLAGWQALDTGDLDQAWSMHLTAQHAAREAEDHPALAHAMAQQAYVLLDVGRKGDALALAVAAKDAVRAGAPDVLMAWLHAVEGEMAAACGDELGARRAMDLAAAVVPDEGSDSDPLPYISLDASHLARWRGNVVARLGDVQATEDLFAALEGMDPTFTRAGASLRCDLAASMLAQHDQREARKHAADGRVLARKAGSVRQRRRLDALPLSA</sequence>
<dbReference type="EMBL" id="BAABHO010000061">
    <property type="protein sequence ID" value="GAA4808418.1"/>
    <property type="molecule type" value="Genomic_DNA"/>
</dbReference>
<dbReference type="Proteomes" id="UP001500928">
    <property type="component" value="Unassembled WGS sequence"/>
</dbReference>
<protein>
    <recommendedName>
        <fullName evidence="3">XRE family transcriptional regulator</fullName>
    </recommendedName>
</protein>
<name>A0ABP9CFA9_9PSEU</name>
<organism evidence="1 2">
    <name type="scientific">Actinomycetospora chlora</name>
    <dbReference type="NCBI Taxonomy" id="663608"/>
    <lineage>
        <taxon>Bacteria</taxon>
        <taxon>Bacillati</taxon>
        <taxon>Actinomycetota</taxon>
        <taxon>Actinomycetes</taxon>
        <taxon>Pseudonocardiales</taxon>
        <taxon>Pseudonocardiaceae</taxon>
        <taxon>Actinomycetospora</taxon>
    </lineage>
</organism>
<evidence type="ECO:0008006" key="3">
    <source>
        <dbReference type="Google" id="ProtNLM"/>
    </source>
</evidence>
<reference evidence="2" key="1">
    <citation type="journal article" date="2019" name="Int. J. Syst. Evol. Microbiol.">
        <title>The Global Catalogue of Microorganisms (GCM) 10K type strain sequencing project: providing services to taxonomists for standard genome sequencing and annotation.</title>
        <authorList>
            <consortium name="The Broad Institute Genomics Platform"/>
            <consortium name="The Broad Institute Genome Sequencing Center for Infectious Disease"/>
            <person name="Wu L."/>
            <person name="Ma J."/>
        </authorList>
    </citation>
    <scope>NUCLEOTIDE SEQUENCE [LARGE SCALE GENOMIC DNA]</scope>
    <source>
        <strain evidence="2">JCM 17979</strain>
    </source>
</reference>
<keyword evidence="2" id="KW-1185">Reference proteome</keyword>
<evidence type="ECO:0000313" key="1">
    <source>
        <dbReference type="EMBL" id="GAA4808418.1"/>
    </source>
</evidence>
<accession>A0ABP9CFA9</accession>